<proteinExistence type="predicted"/>
<sequence>MEKRDIGHERSANQLLSGNHCDSVAETVRWMGAIQAQDYAQALWAIGARMPGTTKAEIEKAIAEKQIVRTWPMRHTIHFVAREDLRWMLDVSATRMLKQKKGRMLQLGLDEGQLEKSLELFQRELRSRGPLKRSEMRRVLESAGIDTANQRFYHILWYAAQSGLIFIGPMRDSQQTFLLVDDWAEDGPPLAREEALHRLAVRYVTSHGPATIPDFSWWAGLTLTEARTGIHSARPELFAEERDGREFWRCVHSPDAKRNAATDLRFLPNLDEYLIGYKVRSDVLPPERYAKIASEANGLFRPVLHDGQVIGNWKPAVHRGVVALTIRLAEPFKGAAKRMEEEAERYSHFIGLPMSSVKIENLR</sequence>
<dbReference type="RefSeq" id="WP_087032515.1">
    <property type="nucleotide sequence ID" value="NZ_FJNE01000003.1"/>
</dbReference>
<dbReference type="PANTHER" id="PTHR38479:SF2">
    <property type="entry name" value="WINGED HELIX DNA-BINDING DOMAIN-CONTAINING PROTEIN"/>
    <property type="match status" value="1"/>
</dbReference>
<dbReference type="AlphaFoldDB" id="A0A143YI79"/>
<dbReference type="OrthoDB" id="2210247at2"/>
<evidence type="ECO:0000313" key="2">
    <source>
        <dbReference type="Proteomes" id="UP000242754"/>
    </source>
</evidence>
<name>A0A143YI79_9LACT</name>
<dbReference type="PANTHER" id="PTHR38479">
    <property type="entry name" value="LMO0824 PROTEIN"/>
    <property type="match status" value="1"/>
</dbReference>
<dbReference type="InterPro" id="IPR009351">
    <property type="entry name" value="AlkZ-like"/>
</dbReference>
<reference evidence="1 2" key="1">
    <citation type="submission" date="2016-02" db="EMBL/GenBank/DDBJ databases">
        <authorList>
            <person name="Wen L."/>
            <person name="He K."/>
            <person name="Yang H."/>
        </authorList>
    </citation>
    <scope>NUCLEOTIDE SEQUENCE [LARGE SCALE GENOMIC DNA]</scope>
    <source>
        <strain evidence="1">Trichococcus palustris</strain>
    </source>
</reference>
<dbReference type="STRING" id="140314.SAMN04488076_11243"/>
<evidence type="ECO:0000313" key="1">
    <source>
        <dbReference type="EMBL" id="CZQ89971.1"/>
    </source>
</evidence>
<protein>
    <recommendedName>
        <fullName evidence="3">Winged helix DNA-binding domain-containing protein</fullName>
    </recommendedName>
</protein>
<accession>A0A143YI79</accession>
<organism evidence="1 2">
    <name type="scientific">Trichococcus palustris</name>
    <dbReference type="NCBI Taxonomy" id="140314"/>
    <lineage>
        <taxon>Bacteria</taxon>
        <taxon>Bacillati</taxon>
        <taxon>Bacillota</taxon>
        <taxon>Bacilli</taxon>
        <taxon>Lactobacillales</taxon>
        <taxon>Carnobacteriaceae</taxon>
        <taxon>Trichococcus</taxon>
    </lineage>
</organism>
<dbReference type="EMBL" id="FJNE01000003">
    <property type="protein sequence ID" value="CZQ89971.1"/>
    <property type="molecule type" value="Genomic_DNA"/>
</dbReference>
<dbReference type="Pfam" id="PF06224">
    <property type="entry name" value="AlkZ-like"/>
    <property type="match status" value="1"/>
</dbReference>
<keyword evidence="2" id="KW-1185">Reference proteome</keyword>
<dbReference type="Proteomes" id="UP000242754">
    <property type="component" value="Unassembled WGS sequence"/>
</dbReference>
<evidence type="ECO:0008006" key="3">
    <source>
        <dbReference type="Google" id="ProtNLM"/>
    </source>
</evidence>
<gene>
    <name evidence="1" type="ORF">Tpal_1200</name>
</gene>